<feature type="binding site" evidence="8">
    <location>
        <position position="13"/>
    </location>
    <ligand>
        <name>[4Fe-4S] cluster</name>
        <dbReference type="ChEBI" id="CHEBI:49883"/>
        <label>1</label>
    </ligand>
</feature>
<feature type="binding site" evidence="8">
    <location>
        <position position="146"/>
    </location>
    <ligand>
        <name>[4Fe-4S] cluster</name>
        <dbReference type="ChEBI" id="CHEBI:49883"/>
        <label>2</label>
        <note>4Fe-4S-S-AdoMet</note>
    </ligand>
</feature>
<dbReference type="InterPro" id="IPR002792">
    <property type="entry name" value="TRAM_dom"/>
</dbReference>
<comment type="function">
    <text evidence="8">Catalyzes the methylthiolation of an aspartic acid residue of ribosomal protein uS12.</text>
</comment>
<evidence type="ECO:0000259" key="11">
    <source>
        <dbReference type="PROSITE" id="PS51918"/>
    </source>
</evidence>
<evidence type="ECO:0000256" key="7">
    <source>
        <dbReference type="ARBA" id="ARBA00023014"/>
    </source>
</evidence>
<dbReference type="InterPro" id="IPR005839">
    <property type="entry name" value="Methylthiotransferase"/>
</dbReference>
<dbReference type="GO" id="GO:0035599">
    <property type="term" value="F:aspartic acid methylthiotransferase activity"/>
    <property type="evidence" value="ECO:0007669"/>
    <property type="project" value="TreeGrafter"/>
</dbReference>
<keyword evidence="3 8" id="KW-0808">Transferase</keyword>
<feature type="domain" description="TRAM" evidence="9">
    <location>
        <begin position="366"/>
        <end position="431"/>
    </location>
</feature>
<dbReference type="EC" id="2.8.4.4" evidence="8"/>
<keyword evidence="1 8" id="KW-0004">4Fe-4S</keyword>
<dbReference type="InterPro" id="IPR005840">
    <property type="entry name" value="Ribosomal_uS12_MeSTrfase_RimO"/>
</dbReference>
<dbReference type="HAMAP" id="MF_01865">
    <property type="entry name" value="MTTase_RimO"/>
    <property type="match status" value="1"/>
</dbReference>
<dbReference type="InterPro" id="IPR058240">
    <property type="entry name" value="rSAM_sf"/>
</dbReference>
<comment type="subcellular location">
    <subcellularLocation>
        <location evidence="8">Cytoplasm</location>
    </subcellularLocation>
</comment>
<dbReference type="InterPro" id="IPR038135">
    <property type="entry name" value="Methylthiotransferase_N_sf"/>
</dbReference>
<dbReference type="InterPro" id="IPR023404">
    <property type="entry name" value="rSAM_horseshoe"/>
</dbReference>
<dbReference type="CDD" id="cd01335">
    <property type="entry name" value="Radical_SAM"/>
    <property type="match status" value="1"/>
</dbReference>
<dbReference type="GO" id="GO:0046872">
    <property type="term" value="F:metal ion binding"/>
    <property type="evidence" value="ECO:0007669"/>
    <property type="project" value="UniProtKB-KW"/>
</dbReference>
<accession>A0A3P1XP82</accession>
<evidence type="ECO:0000256" key="5">
    <source>
        <dbReference type="ARBA" id="ARBA00022723"/>
    </source>
</evidence>
<feature type="binding site" evidence="8">
    <location>
        <position position="85"/>
    </location>
    <ligand>
        <name>[4Fe-4S] cluster</name>
        <dbReference type="ChEBI" id="CHEBI:49883"/>
        <label>1</label>
    </ligand>
</feature>
<dbReference type="AlphaFoldDB" id="A0A3P1XP82"/>
<dbReference type="SMART" id="SM00729">
    <property type="entry name" value="Elp3"/>
    <property type="match status" value="1"/>
</dbReference>
<protein>
    <recommendedName>
        <fullName evidence="8">Ribosomal protein uS12 methylthiotransferase RimO</fullName>
        <shortName evidence="8">uS12 MTTase</shortName>
        <shortName evidence="8">uS12 methylthiotransferase</shortName>
        <ecNumber evidence="8">2.8.4.4</ecNumber>
    </recommendedName>
    <alternativeName>
        <fullName evidence="8">Ribosomal protein uS12 (aspartate-C(3))-methylthiotransferase</fullName>
    </alternativeName>
    <alternativeName>
        <fullName evidence="8">Ribosome maturation factor RimO</fullName>
    </alternativeName>
</protein>
<dbReference type="InterPro" id="IPR007197">
    <property type="entry name" value="rSAM"/>
</dbReference>
<comment type="similarity">
    <text evidence="8">Belongs to the methylthiotransferase family. RimO subfamily.</text>
</comment>
<dbReference type="GO" id="GO:0005829">
    <property type="term" value="C:cytosol"/>
    <property type="evidence" value="ECO:0007669"/>
    <property type="project" value="TreeGrafter"/>
</dbReference>
<evidence type="ECO:0000259" key="9">
    <source>
        <dbReference type="PROSITE" id="PS50926"/>
    </source>
</evidence>
<dbReference type="Pfam" id="PF18693">
    <property type="entry name" value="TRAM_2"/>
    <property type="match status" value="1"/>
</dbReference>
<evidence type="ECO:0000256" key="4">
    <source>
        <dbReference type="ARBA" id="ARBA00022691"/>
    </source>
</evidence>
<evidence type="ECO:0000256" key="8">
    <source>
        <dbReference type="HAMAP-Rule" id="MF_01865"/>
    </source>
</evidence>
<dbReference type="SFLD" id="SFLDG01061">
    <property type="entry name" value="methylthiotransferase"/>
    <property type="match status" value="1"/>
</dbReference>
<keyword evidence="7 8" id="KW-0411">Iron-sulfur</keyword>
<dbReference type="SFLD" id="SFLDG01082">
    <property type="entry name" value="B12-binding_domain_containing"/>
    <property type="match status" value="1"/>
</dbReference>
<dbReference type="Gene3D" id="3.40.50.12160">
    <property type="entry name" value="Methylthiotransferase, N-terminal domain"/>
    <property type="match status" value="1"/>
</dbReference>
<keyword evidence="12" id="KW-0687">Ribonucleoprotein</keyword>
<dbReference type="Pfam" id="PF04055">
    <property type="entry name" value="Radical_SAM"/>
    <property type="match status" value="1"/>
</dbReference>
<dbReference type="PROSITE" id="PS51918">
    <property type="entry name" value="RADICAL_SAM"/>
    <property type="match status" value="1"/>
</dbReference>
<comment type="caution">
    <text evidence="12">The sequence shown here is derived from an EMBL/GenBank/DDBJ whole genome shotgun (WGS) entry which is preliminary data.</text>
</comment>
<dbReference type="FunFam" id="3.80.30.20:FF:000001">
    <property type="entry name" value="tRNA-2-methylthio-N(6)-dimethylallyladenosine synthase 2"/>
    <property type="match status" value="1"/>
</dbReference>
<organism evidence="12 13">
    <name type="scientific">Tannerella forsythia</name>
    <name type="common">Bacteroides forsythus</name>
    <dbReference type="NCBI Taxonomy" id="28112"/>
    <lineage>
        <taxon>Bacteria</taxon>
        <taxon>Pseudomonadati</taxon>
        <taxon>Bacteroidota</taxon>
        <taxon>Bacteroidia</taxon>
        <taxon>Bacteroidales</taxon>
        <taxon>Tannerellaceae</taxon>
        <taxon>Tannerella</taxon>
    </lineage>
</organism>
<evidence type="ECO:0000256" key="1">
    <source>
        <dbReference type="ARBA" id="ARBA00022485"/>
    </source>
</evidence>
<feature type="domain" description="MTTase N-terminal" evidence="10">
    <location>
        <begin position="4"/>
        <end position="122"/>
    </location>
</feature>
<evidence type="ECO:0000313" key="12">
    <source>
        <dbReference type="EMBL" id="RRD60569.1"/>
    </source>
</evidence>
<feature type="domain" description="Radical SAM core" evidence="11">
    <location>
        <begin position="132"/>
        <end position="363"/>
    </location>
</feature>
<dbReference type="InterPro" id="IPR020612">
    <property type="entry name" value="Methylthiotransferase_CS"/>
</dbReference>
<evidence type="ECO:0000259" key="10">
    <source>
        <dbReference type="PROSITE" id="PS51449"/>
    </source>
</evidence>
<dbReference type="PROSITE" id="PS50926">
    <property type="entry name" value="TRAM"/>
    <property type="match status" value="1"/>
</dbReference>
<sequence>MRKNKVDIITLGCSKNLVDSEQLMRQFQLNGYTVTHDAEKVNGEFVVVNTCAFIGDAQEESINLILALGEEKNRGRIGKLFVMGCLSERFLKELKTELPFVDRFYGKFNWKELLNDIGKAYRPESSTDRVVTTPKHYAYLKIAEGCNRTCSYCSIPLITGKYRSRPMDEIVDETRLLTRKGIKEIQLIAQDLTYYGLDLYRKAVLPELVERLSDVPGIEWIRLHYGYPSHFPYDLLRVMRERENVCKYLDIALQHISDPILKRMRRQITKQGTYELISRIREEVPGIHLRTTLMVGYPGETDEDFAELMQFAKDARFERMGAFAYSHEVGTYSYKNHQDDVEDEVKQRRLDALMRLQQKISTEVQQEKVGKVFKVIVDREEDFYIGRTEYDSPEVDPEILISKEKQLDIGQFYAVRIESSEAFELYGKALI</sequence>
<dbReference type="PANTHER" id="PTHR43837">
    <property type="entry name" value="RIBOSOMAL PROTEIN S12 METHYLTHIOTRANSFERASE RIMO"/>
    <property type="match status" value="1"/>
</dbReference>
<dbReference type="GO" id="GO:0051539">
    <property type="term" value="F:4 iron, 4 sulfur cluster binding"/>
    <property type="evidence" value="ECO:0007669"/>
    <property type="project" value="UniProtKB-UniRule"/>
</dbReference>
<reference evidence="12 13" key="1">
    <citation type="submission" date="2018-11" db="EMBL/GenBank/DDBJ databases">
        <title>Genomes From Bacteria Associated with the Canine Oral Cavity: a Test Case for Automated Genome-Based Taxonomic Assignment.</title>
        <authorList>
            <person name="Coil D.A."/>
            <person name="Jospin G."/>
            <person name="Darling A.E."/>
            <person name="Wallis C."/>
            <person name="Davis I.J."/>
            <person name="Harris S."/>
            <person name="Eisen J.A."/>
            <person name="Holcombe L.J."/>
            <person name="O'Flynn C."/>
        </authorList>
    </citation>
    <scope>NUCLEOTIDE SEQUENCE [LARGE SCALE GENOMIC DNA]</scope>
    <source>
        <strain evidence="12 13">OH2617_COT-023</strain>
    </source>
</reference>
<dbReference type="PROSITE" id="PS01278">
    <property type="entry name" value="MTTASE_RADICAL"/>
    <property type="match status" value="1"/>
</dbReference>
<feature type="binding site" evidence="8">
    <location>
        <position position="153"/>
    </location>
    <ligand>
        <name>[4Fe-4S] cluster</name>
        <dbReference type="ChEBI" id="CHEBI:49883"/>
        <label>2</label>
        <note>4Fe-4S-S-AdoMet</note>
    </ligand>
</feature>
<dbReference type="GO" id="GO:0103039">
    <property type="term" value="F:protein methylthiotransferase activity"/>
    <property type="evidence" value="ECO:0007669"/>
    <property type="project" value="UniProtKB-EC"/>
</dbReference>
<keyword evidence="5 8" id="KW-0479">Metal-binding</keyword>
<dbReference type="GO" id="GO:0006400">
    <property type="term" value="P:tRNA modification"/>
    <property type="evidence" value="ECO:0007669"/>
    <property type="project" value="InterPro"/>
</dbReference>
<proteinExistence type="inferred from homology"/>
<dbReference type="SFLD" id="SFLDF00274">
    <property type="entry name" value="ribosomal_protein_S12_methylth"/>
    <property type="match status" value="1"/>
</dbReference>
<evidence type="ECO:0000256" key="2">
    <source>
        <dbReference type="ARBA" id="ARBA00022490"/>
    </source>
</evidence>
<dbReference type="EMBL" id="RQYS01000027">
    <property type="protein sequence ID" value="RRD60569.1"/>
    <property type="molecule type" value="Genomic_DNA"/>
</dbReference>
<keyword evidence="12" id="KW-0689">Ribosomal protein</keyword>
<dbReference type="Gene3D" id="3.80.30.20">
    <property type="entry name" value="tm_1862 like domain"/>
    <property type="match status" value="1"/>
</dbReference>
<gene>
    <name evidence="8 12" type="primary">rimO</name>
    <name evidence="12" type="ORF">EII40_07220</name>
</gene>
<dbReference type="NCBIfam" id="TIGR00089">
    <property type="entry name" value="MiaB/RimO family radical SAM methylthiotransferase"/>
    <property type="match status" value="1"/>
</dbReference>
<dbReference type="InterPro" id="IPR006638">
    <property type="entry name" value="Elp3/MiaA/NifB-like_rSAM"/>
</dbReference>
<dbReference type="RefSeq" id="WP_124751599.1">
    <property type="nucleotide sequence ID" value="NZ_RQYS01000027.1"/>
</dbReference>
<dbReference type="PANTHER" id="PTHR43837:SF1">
    <property type="entry name" value="RIBOSOMAL PROTEIN US12 METHYLTHIOTRANSFERASE RIMO"/>
    <property type="match status" value="1"/>
</dbReference>
<keyword evidence="6 8" id="KW-0408">Iron</keyword>
<comment type="catalytic activity">
    <reaction evidence="8">
        <text>L-aspartate(89)-[ribosomal protein uS12]-hydrogen + (sulfur carrier)-SH + AH2 + 2 S-adenosyl-L-methionine = 3-methylsulfanyl-L-aspartate(89)-[ribosomal protein uS12]-hydrogen + (sulfur carrier)-H + 5'-deoxyadenosine + L-methionine + A + S-adenosyl-L-homocysteine + 2 H(+)</text>
        <dbReference type="Rhea" id="RHEA:37087"/>
        <dbReference type="Rhea" id="RHEA-COMP:10460"/>
        <dbReference type="Rhea" id="RHEA-COMP:10461"/>
        <dbReference type="Rhea" id="RHEA-COMP:14737"/>
        <dbReference type="Rhea" id="RHEA-COMP:14739"/>
        <dbReference type="ChEBI" id="CHEBI:13193"/>
        <dbReference type="ChEBI" id="CHEBI:15378"/>
        <dbReference type="ChEBI" id="CHEBI:17319"/>
        <dbReference type="ChEBI" id="CHEBI:17499"/>
        <dbReference type="ChEBI" id="CHEBI:29917"/>
        <dbReference type="ChEBI" id="CHEBI:29961"/>
        <dbReference type="ChEBI" id="CHEBI:57844"/>
        <dbReference type="ChEBI" id="CHEBI:57856"/>
        <dbReference type="ChEBI" id="CHEBI:59789"/>
        <dbReference type="ChEBI" id="CHEBI:64428"/>
        <dbReference type="ChEBI" id="CHEBI:73599"/>
        <dbReference type="EC" id="2.8.4.4"/>
    </reaction>
</comment>
<evidence type="ECO:0000313" key="13">
    <source>
        <dbReference type="Proteomes" id="UP000278609"/>
    </source>
</evidence>
<feature type="binding site" evidence="8">
    <location>
        <position position="51"/>
    </location>
    <ligand>
        <name>[4Fe-4S] cluster</name>
        <dbReference type="ChEBI" id="CHEBI:49883"/>
        <label>1</label>
    </ligand>
</feature>
<dbReference type="OrthoDB" id="9805215at2"/>
<dbReference type="InterPro" id="IPR013848">
    <property type="entry name" value="Methylthiotransferase_N"/>
</dbReference>
<keyword evidence="2 8" id="KW-0963">Cytoplasm</keyword>
<dbReference type="GO" id="GO:0005840">
    <property type="term" value="C:ribosome"/>
    <property type="evidence" value="ECO:0007669"/>
    <property type="project" value="UniProtKB-KW"/>
</dbReference>
<dbReference type="SFLD" id="SFLDS00029">
    <property type="entry name" value="Radical_SAM"/>
    <property type="match status" value="1"/>
</dbReference>
<feature type="binding site" evidence="8">
    <location>
        <position position="150"/>
    </location>
    <ligand>
        <name>[4Fe-4S] cluster</name>
        <dbReference type="ChEBI" id="CHEBI:49883"/>
        <label>2</label>
        <note>4Fe-4S-S-AdoMet</note>
    </ligand>
</feature>
<dbReference type="InterPro" id="IPR012340">
    <property type="entry name" value="NA-bd_OB-fold"/>
</dbReference>
<dbReference type="PROSITE" id="PS51449">
    <property type="entry name" value="MTTASE_N"/>
    <property type="match status" value="1"/>
</dbReference>
<dbReference type="Pfam" id="PF00919">
    <property type="entry name" value="UPF0004"/>
    <property type="match status" value="1"/>
</dbReference>
<dbReference type="Gene3D" id="2.40.50.140">
    <property type="entry name" value="Nucleic acid-binding proteins"/>
    <property type="match status" value="1"/>
</dbReference>
<keyword evidence="4 8" id="KW-0949">S-adenosyl-L-methionine</keyword>
<name>A0A3P1XP82_TANFO</name>
<dbReference type="Proteomes" id="UP000278609">
    <property type="component" value="Unassembled WGS sequence"/>
</dbReference>
<comment type="cofactor">
    <cofactor evidence="8">
        <name>[4Fe-4S] cluster</name>
        <dbReference type="ChEBI" id="CHEBI:49883"/>
    </cofactor>
    <text evidence="8">Binds 2 [4Fe-4S] clusters. One cluster is coordinated with 3 cysteines and an exchangeable S-adenosyl-L-methionine.</text>
</comment>
<dbReference type="SUPFAM" id="SSF102114">
    <property type="entry name" value="Radical SAM enzymes"/>
    <property type="match status" value="1"/>
</dbReference>
<dbReference type="NCBIfam" id="TIGR01125">
    <property type="entry name" value="30S ribosomal protein S12 methylthiotransferase RimO"/>
    <property type="match status" value="1"/>
</dbReference>
<evidence type="ECO:0000256" key="3">
    <source>
        <dbReference type="ARBA" id="ARBA00022679"/>
    </source>
</evidence>
<evidence type="ECO:0000256" key="6">
    <source>
        <dbReference type="ARBA" id="ARBA00023004"/>
    </source>
</evidence>